<dbReference type="STRING" id="6210.W6UJG5"/>
<evidence type="ECO:0000256" key="1">
    <source>
        <dbReference type="SAM" id="MobiDB-lite"/>
    </source>
</evidence>
<accession>W6UJG5</accession>
<organism evidence="2 3">
    <name type="scientific">Echinococcus granulosus</name>
    <name type="common">Hydatid tapeworm</name>
    <dbReference type="NCBI Taxonomy" id="6210"/>
    <lineage>
        <taxon>Eukaryota</taxon>
        <taxon>Metazoa</taxon>
        <taxon>Spiralia</taxon>
        <taxon>Lophotrochozoa</taxon>
        <taxon>Platyhelminthes</taxon>
        <taxon>Cestoda</taxon>
        <taxon>Eucestoda</taxon>
        <taxon>Cyclophyllidea</taxon>
        <taxon>Taeniidae</taxon>
        <taxon>Echinococcus</taxon>
        <taxon>Echinococcus granulosus group</taxon>
    </lineage>
</organism>
<dbReference type="RefSeq" id="XP_024352379.1">
    <property type="nucleotide sequence ID" value="XM_024493280.1"/>
</dbReference>
<protein>
    <submittedName>
        <fullName evidence="2">Uncharacterized protein</fullName>
    </submittedName>
</protein>
<sequence length="144" mass="15376">MSLTKCRRSIVLRHLYLFIAYLDATRDFWFTATRPALAAPALPSSSVSTSTSVDASTTPNSAKRPELHTGPSTNNVIAGGVTPPTTSSMPKRRRRTMGSGATSKTLAPSPPPPSLSSVTSRMHNGSWLKMEGRRQLVAPPSGAR</sequence>
<dbReference type="EMBL" id="APAU02000023">
    <property type="protein sequence ID" value="EUB61183.1"/>
    <property type="molecule type" value="Genomic_DNA"/>
</dbReference>
<feature type="region of interest" description="Disordered" evidence="1">
    <location>
        <begin position="39"/>
        <end position="144"/>
    </location>
</feature>
<name>W6UJG5_ECHGR</name>
<keyword evidence="3" id="KW-1185">Reference proteome</keyword>
<gene>
    <name evidence="2" type="ORF">EGR_04031</name>
</gene>
<dbReference type="KEGG" id="egl:EGR_04031"/>
<dbReference type="OrthoDB" id="6287997at2759"/>
<feature type="compositionally biased region" description="Low complexity" evidence="1">
    <location>
        <begin position="39"/>
        <end position="59"/>
    </location>
</feature>
<dbReference type="CTD" id="36339746"/>
<dbReference type="AlphaFoldDB" id="W6UJG5"/>
<comment type="caution">
    <text evidence="2">The sequence shown here is derived from an EMBL/GenBank/DDBJ whole genome shotgun (WGS) entry which is preliminary data.</text>
</comment>
<evidence type="ECO:0000313" key="3">
    <source>
        <dbReference type="Proteomes" id="UP000019149"/>
    </source>
</evidence>
<dbReference type="Proteomes" id="UP000019149">
    <property type="component" value="Unassembled WGS sequence"/>
</dbReference>
<dbReference type="GeneID" id="36339746"/>
<reference evidence="2 3" key="1">
    <citation type="journal article" date="2013" name="Nat. Genet.">
        <title>The genome of the hydatid tapeworm Echinococcus granulosus.</title>
        <authorList>
            <person name="Zheng H."/>
            <person name="Zhang W."/>
            <person name="Zhang L."/>
            <person name="Zhang Z."/>
            <person name="Li J."/>
            <person name="Lu G."/>
            <person name="Zhu Y."/>
            <person name="Wang Y."/>
            <person name="Huang Y."/>
            <person name="Liu J."/>
            <person name="Kang H."/>
            <person name="Chen J."/>
            <person name="Wang L."/>
            <person name="Chen A."/>
            <person name="Yu S."/>
            <person name="Gao Z."/>
            <person name="Jin L."/>
            <person name="Gu W."/>
            <person name="Wang Z."/>
            <person name="Zhao L."/>
            <person name="Shi B."/>
            <person name="Wen H."/>
            <person name="Lin R."/>
            <person name="Jones M.K."/>
            <person name="Brejova B."/>
            <person name="Vinar T."/>
            <person name="Zhao G."/>
            <person name="McManus D.P."/>
            <person name="Chen Z."/>
            <person name="Zhou Y."/>
            <person name="Wang S."/>
        </authorList>
    </citation>
    <scope>NUCLEOTIDE SEQUENCE [LARGE SCALE GENOMIC DNA]</scope>
</reference>
<evidence type="ECO:0000313" key="2">
    <source>
        <dbReference type="EMBL" id="EUB61183.1"/>
    </source>
</evidence>
<proteinExistence type="predicted"/>